<dbReference type="PANTHER" id="PTHR13405:SF11">
    <property type="entry name" value="NUCLEAR PORE COMPLEX PROTEIN NUP133"/>
    <property type="match status" value="1"/>
</dbReference>
<feature type="region of interest" description="Disordered" evidence="5">
    <location>
        <begin position="420"/>
        <end position="450"/>
    </location>
</feature>
<dbReference type="InterPro" id="IPR056988">
    <property type="entry name" value="Zn_ribbon_pln"/>
</dbReference>
<evidence type="ECO:0000313" key="8">
    <source>
        <dbReference type="Proteomes" id="UP000321947"/>
    </source>
</evidence>
<organism evidence="7 8">
    <name type="scientific">Cucumis melo var. makuwa</name>
    <name type="common">Oriental melon</name>
    <dbReference type="NCBI Taxonomy" id="1194695"/>
    <lineage>
        <taxon>Eukaryota</taxon>
        <taxon>Viridiplantae</taxon>
        <taxon>Streptophyta</taxon>
        <taxon>Embryophyta</taxon>
        <taxon>Tracheophyta</taxon>
        <taxon>Spermatophyta</taxon>
        <taxon>Magnoliopsida</taxon>
        <taxon>eudicotyledons</taxon>
        <taxon>Gunneridae</taxon>
        <taxon>Pentapetalae</taxon>
        <taxon>rosids</taxon>
        <taxon>fabids</taxon>
        <taxon>Cucurbitales</taxon>
        <taxon>Cucurbitaceae</taxon>
        <taxon>Benincaseae</taxon>
        <taxon>Cucumis</taxon>
    </lineage>
</organism>
<comment type="similarity">
    <text evidence="2">Belongs to the nucleoporin Nup133 family.</text>
</comment>
<proteinExistence type="inferred from homology"/>
<dbReference type="InterPro" id="IPR001623">
    <property type="entry name" value="DnaJ_domain"/>
</dbReference>
<dbReference type="Pfam" id="PF11926">
    <property type="entry name" value="DUF3444"/>
    <property type="match status" value="1"/>
</dbReference>
<accession>A0A5D3D721</accession>
<dbReference type="Gene3D" id="1.10.287.110">
    <property type="entry name" value="DnaJ domain"/>
    <property type="match status" value="1"/>
</dbReference>
<evidence type="ECO:0000259" key="6">
    <source>
        <dbReference type="PROSITE" id="PS50076"/>
    </source>
</evidence>
<feature type="domain" description="J" evidence="6">
    <location>
        <begin position="66"/>
        <end position="130"/>
    </location>
</feature>
<dbReference type="GO" id="GO:0000972">
    <property type="term" value="P:transcription-dependent tethering of RNA polymerase II gene DNA at nuclear periphery"/>
    <property type="evidence" value="ECO:0007669"/>
    <property type="project" value="TreeGrafter"/>
</dbReference>
<dbReference type="InterPro" id="IPR024593">
    <property type="entry name" value="DUF3444"/>
</dbReference>
<evidence type="ECO:0000256" key="2">
    <source>
        <dbReference type="ARBA" id="ARBA00005569"/>
    </source>
</evidence>
<evidence type="ECO:0000313" key="7">
    <source>
        <dbReference type="EMBL" id="TYK19322.1"/>
    </source>
</evidence>
<dbReference type="InterPro" id="IPR014908">
    <property type="entry name" value="Nucleoporin_Nup133/Nup155_N"/>
</dbReference>
<dbReference type="Pfam" id="PF08801">
    <property type="entry name" value="Nucleoporin_N"/>
    <property type="match status" value="1"/>
</dbReference>
<gene>
    <name evidence="7" type="ORF">E5676_scaffold295G00420</name>
</gene>
<dbReference type="InterPro" id="IPR018253">
    <property type="entry name" value="DnaJ_domain_CS"/>
</dbReference>
<dbReference type="GO" id="GO:0016973">
    <property type="term" value="P:poly(A)+ mRNA export from nucleus"/>
    <property type="evidence" value="ECO:0007669"/>
    <property type="project" value="TreeGrafter"/>
</dbReference>
<dbReference type="SMART" id="SM00271">
    <property type="entry name" value="DnaJ"/>
    <property type="match status" value="1"/>
</dbReference>
<dbReference type="PROSITE" id="PS00636">
    <property type="entry name" value="DNAJ_1"/>
    <property type="match status" value="1"/>
</dbReference>
<dbReference type="SUPFAM" id="SSF46565">
    <property type="entry name" value="Chaperone J-domain"/>
    <property type="match status" value="1"/>
</dbReference>
<dbReference type="PRINTS" id="PR00625">
    <property type="entry name" value="JDOMAIN"/>
</dbReference>
<dbReference type="CDD" id="cd06257">
    <property type="entry name" value="DnaJ"/>
    <property type="match status" value="1"/>
</dbReference>
<evidence type="ECO:0000256" key="3">
    <source>
        <dbReference type="ARBA" id="ARBA00022448"/>
    </source>
</evidence>
<name>A0A5D3D721_CUCMM</name>
<keyword evidence="3" id="KW-0813">Transport</keyword>
<dbReference type="Gene3D" id="2.130.10.10">
    <property type="entry name" value="YVTN repeat-like/Quinoprotein amine dehydrogenase"/>
    <property type="match status" value="1"/>
</dbReference>
<dbReference type="SUPFAM" id="SSF117289">
    <property type="entry name" value="Nucleoporin domain"/>
    <property type="match status" value="1"/>
</dbReference>
<evidence type="ECO:0000256" key="5">
    <source>
        <dbReference type="SAM" id="MobiDB-lite"/>
    </source>
</evidence>
<dbReference type="GO" id="GO:0006606">
    <property type="term" value="P:protein import into nucleus"/>
    <property type="evidence" value="ECO:0007669"/>
    <property type="project" value="TreeGrafter"/>
</dbReference>
<dbReference type="Pfam" id="PF04241">
    <property type="entry name" value="DUF423"/>
    <property type="match status" value="1"/>
</dbReference>
<reference evidence="7 8" key="1">
    <citation type="submission" date="2019-08" db="EMBL/GenBank/DDBJ databases">
        <title>Draft genome sequences of two oriental melons (Cucumis melo L. var makuwa).</title>
        <authorList>
            <person name="Kwon S.-Y."/>
        </authorList>
    </citation>
    <scope>NUCLEOTIDE SEQUENCE [LARGE SCALE GENOMIC DNA]</scope>
    <source>
        <strain evidence="8">cv. Chang Bougi</strain>
        <tissue evidence="7">Leaf</tissue>
    </source>
</reference>
<feature type="region of interest" description="Disordered" evidence="5">
    <location>
        <begin position="363"/>
        <end position="391"/>
    </location>
</feature>
<evidence type="ECO:0000256" key="1">
    <source>
        <dbReference type="ARBA" id="ARBA00004123"/>
    </source>
</evidence>
<feature type="region of interest" description="Disordered" evidence="5">
    <location>
        <begin position="820"/>
        <end position="842"/>
    </location>
</feature>
<comment type="subcellular location">
    <subcellularLocation>
        <location evidence="1">Nucleus</location>
    </subcellularLocation>
</comment>
<dbReference type="PANTHER" id="PTHR13405">
    <property type="entry name" value="NUCLEAR PORE COMPLEX PROTEIN NUP133"/>
    <property type="match status" value="1"/>
</dbReference>
<keyword evidence="4" id="KW-0539">Nucleus</keyword>
<sequence length="2134" mass="239685">MEVNKEEALKAKEVAEKRFGKRDFNGAKNYALKAKTLFPEMDGISQMVATFDVYVASEIRCNGEVDYYSILGLKPSANKEAIKKQYKKMAVLLHPDKNKTVGADGAFKLVSEAWALLSDNSKRNAYDIKRTSQLGSGVNHQPNLSSAHASAATSFNNYANMSMSHGRLDTFWTVCTSCKVQYEYLRKYVNKKLRCKNCRGVFIAVETGAAPVNGSFPYCSWSNVAGNRYGSHGFEGVTYIPGDTSFYTGHGYEYVSNVSFQWNSSSGVYTQTLGPNGPSSVPIDNVGQTNGHFSMSAVKDKARVNGKRATKNKLANMNASTPSSCIEILGCDFNAADKRRKVVAEASLRNGYVEKGSLPASDSGLANGNATVKHEPVASSPTELSAKRNPVPPAFDARKLLIEKARTVIRKKLEEMRISSANAAHEKSKTGPQVSMVGKTGRAPKTTNSDVSGRWLEKDRAGPISINVPDSDFHDFDKDRSEECFKAKQIWALYDEEDGMPRLYCLIREIISVKPFKILISYLNSKTDAEFGSVNWLEYGFTKSCGNFRAWNSDVVEHINIFSHLLSREKAGRGGCIRIYPRGGDIWAVYRNWSSNWDRSTPDEVRHRYEMVEVLDDYSEELGCCICPLVKLTGFKTVYQRNADKDAIRWIPRKEMVRFSHQVPSYLLKGEANNLPEHCWDLDPAATPDELLHTATENEGLTETQQDEKSTVDLDNARFYDNEFSFKKVKPIDRSDEQRRSNLQVWQTASLYHLVHTAALLAAPSTKNPNIFGGLLTAGILAFSGTCYTVALLEDRKYSSLAPFGGFAFIAMFSPGTKRRNLSSRTDRTSAPATQSDSPITPISAIRNPHLDNLVPNRPGTGTPAPWAPRLSVLARISPVNRSDKEDETDPVKPVYVGEFPQVVRDEQASLIQQFVTSGGSMSGGMDAKTSLAWIICRDKLFLWTYLLPVATMKCVVRELPKHILDSKDIGRNNNDHWLLSVVSWDSQSRSLRKSIKHQNSVGIIICNKKTGAVAYWPDIFSDGETAPVTCLTSSHEPAPISSFFDGKITSHRNQSMNRPRTFNSLIASAVPDSQYVCVALACSSNGQLWQYHCSPMGIQCTKVSQDICGLHSQEDGSSQYLVNDGYPRSLTWSRSRLQSDKFNRKFLLLTDHEIQCFCLKLFPDVQVSKLWSYEIVGTDNDLCIKKDLAGQKRIWPLDLQEDEEGAVITILVATLCKDRISSSSYIQYSLLTLQYKFGADIDASGDKRILEKKAPIQVIIPKARVENDDFLFSMRLRVGGKPSGSALILSGDGTATVSHYYRSSTLLYQFDLPYDAGKVLDASVLPSTEHGEGAWVVLTEKAGIWAIPVKAIVLGGVEPPERSLSRRGSSNERSVQDDTRSLNYSGNIASTRSFDVQDVVDRKKANMAGIAHRTARDEESEALLRQLFHDFLSSGQVNNSLEKLKNSGAFDREDETNVFTRMSKSIVDTLAKHWTTTRGAEILSMTVVSTQLMDKQQKHEKFLQFLALSKCHEELCLRQRNSLQIILEHGEKLAAMIQLRELQNTICQNRSTGLGSLTSNSETPMSGALWDLIQFVGERARRNTVLLMDRDNTEVFYSKVSELEEVFHCLDKQLDYVVSADESYVVQNQRACELSKACVTIMHAAVHYKNEHQLWYPPSEGLTPWYCQLVVRNGLWRIASLMLQLLNEVSELDMSAKSDLHCYLELLTEVLLEAHAGAVTAKAERGEKTESLLHEFWSRRDSLLSSLYQRIKDSVEAENKDFRGDLVEQKIESLRKHSSRLLSVAKQHECYSILWEICCDLNDPELLRKLMHESMGPKGGFSYFVFQKLHENKQFSKLLRLGEEFHEELLIFLKEHPELLWLHELFLHQFFSASDTLHGLALSESDGPVMAPEVGTEVESDHSNLELRLADRKRLLYLSKIALMAGKNAEYESKLMRIEADAKILKLQEAILDLYHAVETEQQLDRELLHPDRLIQLCLKAKNPTLSLMAFDIFAWTSTSFRENHRKLLEECWKNVADQDDWNLLYQVSVAEGWSDEETIKNLRETTLFKASSRCYGDGATEVFGEEGFDVVLPLRQENLEGGSILKDCMGSVEAILMQHKHFPEAGKLMVTAIMLGVEDYDDRVENDPILMD</sequence>
<dbReference type="PROSITE" id="PS50076">
    <property type="entry name" value="DNAJ_2"/>
    <property type="match status" value="1"/>
</dbReference>
<dbReference type="GO" id="GO:0017056">
    <property type="term" value="F:structural constituent of nuclear pore"/>
    <property type="evidence" value="ECO:0007669"/>
    <property type="project" value="InterPro"/>
</dbReference>
<dbReference type="Pfam" id="PF23551">
    <property type="entry name" value="Zn_ribbon_20"/>
    <property type="match status" value="1"/>
</dbReference>
<feature type="compositionally biased region" description="Polar residues" evidence="5">
    <location>
        <begin position="829"/>
        <end position="841"/>
    </location>
</feature>
<dbReference type="InterPro" id="IPR036869">
    <property type="entry name" value="J_dom_sf"/>
</dbReference>
<feature type="region of interest" description="Disordered" evidence="5">
    <location>
        <begin position="1361"/>
        <end position="1385"/>
    </location>
</feature>
<dbReference type="InterPro" id="IPR015943">
    <property type="entry name" value="WD40/YVTN_repeat-like_dom_sf"/>
</dbReference>
<dbReference type="Proteomes" id="UP000321947">
    <property type="component" value="Unassembled WGS sequence"/>
</dbReference>
<dbReference type="InterPro" id="IPR037624">
    <property type="entry name" value="Nup133-like"/>
</dbReference>
<dbReference type="GO" id="GO:0031080">
    <property type="term" value="C:nuclear pore outer ring"/>
    <property type="evidence" value="ECO:0007669"/>
    <property type="project" value="TreeGrafter"/>
</dbReference>
<dbReference type="EMBL" id="SSTD01007026">
    <property type="protein sequence ID" value="TYK19322.1"/>
    <property type="molecule type" value="Genomic_DNA"/>
</dbReference>
<evidence type="ECO:0000256" key="4">
    <source>
        <dbReference type="ARBA" id="ARBA00023242"/>
    </source>
</evidence>
<dbReference type="Pfam" id="PF00226">
    <property type="entry name" value="DnaJ"/>
    <property type="match status" value="1"/>
</dbReference>
<protein>
    <submittedName>
        <fullName evidence="7">Nuclear pore complex protein NUP133 isoform X3</fullName>
    </submittedName>
</protein>
<comment type="caution">
    <text evidence="7">The sequence shown here is derived from an EMBL/GenBank/DDBJ whole genome shotgun (WGS) entry which is preliminary data.</text>
</comment>
<dbReference type="InterPro" id="IPR006696">
    <property type="entry name" value="DUF423"/>
</dbReference>